<dbReference type="Gene3D" id="2.120.10.30">
    <property type="entry name" value="TolB, C-terminal domain"/>
    <property type="match status" value="2"/>
</dbReference>
<feature type="chain" id="PRO_5046075813" evidence="2">
    <location>
        <begin position="20"/>
        <end position="461"/>
    </location>
</feature>
<dbReference type="PANTHER" id="PTHR36842:SF1">
    <property type="entry name" value="PROTEIN TOLB"/>
    <property type="match status" value="1"/>
</dbReference>
<evidence type="ECO:0000313" key="4">
    <source>
        <dbReference type="Proteomes" id="UP001221411"/>
    </source>
</evidence>
<dbReference type="EMBL" id="JAQNDO010000001">
    <property type="protein sequence ID" value="MDC0744210.1"/>
    <property type="molecule type" value="Genomic_DNA"/>
</dbReference>
<organism evidence="3 4">
    <name type="scientific">Polyangium mundeleinium</name>
    <dbReference type="NCBI Taxonomy" id="2995306"/>
    <lineage>
        <taxon>Bacteria</taxon>
        <taxon>Pseudomonadati</taxon>
        <taxon>Myxococcota</taxon>
        <taxon>Polyangia</taxon>
        <taxon>Polyangiales</taxon>
        <taxon>Polyangiaceae</taxon>
        <taxon>Polyangium</taxon>
    </lineage>
</organism>
<protein>
    <submittedName>
        <fullName evidence="3">Uncharacterized protein</fullName>
    </submittedName>
</protein>
<accession>A0ABT5EQV2</accession>
<evidence type="ECO:0000256" key="1">
    <source>
        <dbReference type="SAM" id="MobiDB-lite"/>
    </source>
</evidence>
<dbReference type="RefSeq" id="WP_271920491.1">
    <property type="nucleotide sequence ID" value="NZ_JAQNDO010000001.1"/>
</dbReference>
<sequence>MMFRVSLAGILGLMGWPLAACTPQGANREEQAAPPSSAAAAASTASTNAPSPSAASHAPSAAATAEGTAAPYSPPPESSAAAAPPEAPRKTIGTFDDWVKGYQGSGTPEAHKKPPRLRLAKDLGLSSGRITFTRSGDIFTYDFAKGAETQLTQKAPRNVAPVFLGDGRRIAFLSNRDGMVWRVFLMNADGTEQRPITRTFSGAFDFLPSFVITPDGSRVAYIAATKGLPDGPPEELHLVDVASGEDQRVGEPDSFESPAFSPKGDTLYLVAGGFEAEHLASVDVATRKLRHLPAADNRMFSGARWLGDRLLFSASPTGSFCCQRSSLYTTSPDGSGIRGFGSFWVAGSLRPEVSPKGTKVAAAWSMREGGFGADYRNEITVLDANGGGERHLTDAFPRPFYSGFEPAWAPDDHHLAFTLSLCPYVGCEPTIRSVVVVDTRDTKAVPAFIAYGGGTSWSPVP</sequence>
<evidence type="ECO:0000313" key="3">
    <source>
        <dbReference type="EMBL" id="MDC0744210.1"/>
    </source>
</evidence>
<comment type="caution">
    <text evidence="3">The sequence shown here is derived from an EMBL/GenBank/DDBJ whole genome shotgun (WGS) entry which is preliminary data.</text>
</comment>
<feature type="compositionally biased region" description="Low complexity" evidence="1">
    <location>
        <begin position="32"/>
        <end position="71"/>
    </location>
</feature>
<evidence type="ECO:0000256" key="2">
    <source>
        <dbReference type="SAM" id="SignalP"/>
    </source>
</evidence>
<keyword evidence="4" id="KW-1185">Reference proteome</keyword>
<dbReference type="PANTHER" id="PTHR36842">
    <property type="entry name" value="PROTEIN TOLB HOMOLOG"/>
    <property type="match status" value="1"/>
</dbReference>
<dbReference type="Proteomes" id="UP001221411">
    <property type="component" value="Unassembled WGS sequence"/>
</dbReference>
<keyword evidence="2" id="KW-0732">Signal</keyword>
<feature type="signal peptide" evidence="2">
    <location>
        <begin position="1"/>
        <end position="19"/>
    </location>
</feature>
<gene>
    <name evidence="3" type="ORF">POL67_22960</name>
</gene>
<proteinExistence type="predicted"/>
<dbReference type="InterPro" id="IPR011042">
    <property type="entry name" value="6-blade_b-propeller_TolB-like"/>
</dbReference>
<dbReference type="SUPFAM" id="SSF82171">
    <property type="entry name" value="DPP6 N-terminal domain-like"/>
    <property type="match status" value="1"/>
</dbReference>
<reference evidence="3 4" key="1">
    <citation type="submission" date="2022-11" db="EMBL/GenBank/DDBJ databases">
        <title>Minimal conservation of predation-associated metabolite biosynthetic gene clusters underscores biosynthetic potential of Myxococcota including descriptions for ten novel species: Archangium lansinium sp. nov., Myxococcus landrumus sp. nov., Nannocystis bai.</title>
        <authorList>
            <person name="Ahearne A."/>
            <person name="Stevens C."/>
            <person name="Dowd S."/>
        </authorList>
    </citation>
    <scope>NUCLEOTIDE SEQUENCE [LARGE SCALE GENOMIC DNA]</scope>
    <source>
        <strain evidence="3 4">RJM3</strain>
    </source>
</reference>
<feature type="region of interest" description="Disordered" evidence="1">
    <location>
        <begin position="26"/>
        <end position="115"/>
    </location>
</feature>
<name>A0ABT5EQV2_9BACT</name>